<keyword evidence="1" id="KW-1133">Transmembrane helix</keyword>
<feature type="transmembrane region" description="Helical" evidence="1">
    <location>
        <begin position="39"/>
        <end position="66"/>
    </location>
</feature>
<dbReference type="Proteomes" id="UP000317593">
    <property type="component" value="Unassembled WGS sequence"/>
</dbReference>
<organism evidence="2 3">
    <name type="scientific">Fodinibius sediminis</name>
    <dbReference type="NCBI Taxonomy" id="1214077"/>
    <lineage>
        <taxon>Bacteria</taxon>
        <taxon>Pseudomonadati</taxon>
        <taxon>Balneolota</taxon>
        <taxon>Balneolia</taxon>
        <taxon>Balneolales</taxon>
        <taxon>Balneolaceae</taxon>
        <taxon>Fodinibius</taxon>
    </lineage>
</organism>
<gene>
    <name evidence="2" type="ORF">SAMN06265218_10742</name>
</gene>
<dbReference type="AlphaFoldDB" id="A0A521CTT8"/>
<evidence type="ECO:0000313" key="3">
    <source>
        <dbReference type="Proteomes" id="UP000317593"/>
    </source>
</evidence>
<keyword evidence="1" id="KW-0812">Transmembrane</keyword>
<reference evidence="2 3" key="1">
    <citation type="submission" date="2017-05" db="EMBL/GenBank/DDBJ databases">
        <authorList>
            <person name="Varghese N."/>
            <person name="Submissions S."/>
        </authorList>
    </citation>
    <scope>NUCLEOTIDE SEQUENCE [LARGE SCALE GENOMIC DNA]</scope>
    <source>
        <strain evidence="2 3">DSM 21194</strain>
    </source>
</reference>
<keyword evidence="1" id="KW-0472">Membrane</keyword>
<dbReference type="EMBL" id="FXTH01000007">
    <property type="protein sequence ID" value="SMO62141.1"/>
    <property type="molecule type" value="Genomic_DNA"/>
</dbReference>
<name>A0A521CTT8_9BACT</name>
<evidence type="ECO:0000256" key="1">
    <source>
        <dbReference type="SAM" id="Phobius"/>
    </source>
</evidence>
<accession>A0A521CTT8</accession>
<evidence type="ECO:0000313" key="2">
    <source>
        <dbReference type="EMBL" id="SMO62141.1"/>
    </source>
</evidence>
<keyword evidence="3" id="KW-1185">Reference proteome</keyword>
<sequence length="75" mass="8501">MLFVWKHLFDILLLGLIDRGSFAEFTLSFTSFFCEDVAFSSLFTLVFTGTGLFEALFGPTVGFHLWHSKTPMNIS</sequence>
<proteinExistence type="predicted"/>
<protein>
    <submittedName>
        <fullName evidence="2">Uncharacterized protein</fullName>
    </submittedName>
</protein>